<keyword evidence="4" id="KW-1185">Reference proteome</keyword>
<dbReference type="PANTHER" id="PTHR41252:SF1">
    <property type="entry name" value="BLR2505 PROTEIN"/>
    <property type="match status" value="1"/>
</dbReference>
<dbReference type="AlphaFoldDB" id="A0A2A4B276"/>
<name>A0A2A4B276_9SPHN</name>
<evidence type="ECO:0000313" key="4">
    <source>
        <dbReference type="Proteomes" id="UP000218366"/>
    </source>
</evidence>
<reference evidence="3 4" key="1">
    <citation type="submission" date="2017-09" db="EMBL/GenBank/DDBJ databases">
        <title>Sphingomonas spermidinifaciens 9NM-10, whole genome shotgun sequence.</title>
        <authorList>
            <person name="Feng G."/>
            <person name="Zhu H."/>
        </authorList>
    </citation>
    <scope>NUCLEOTIDE SEQUENCE [LARGE SCALE GENOMIC DNA]</scope>
    <source>
        <strain evidence="3 4">9NM-10</strain>
    </source>
</reference>
<sequence>MRSTIWIALALSMVPIVSHAAGQAQPGAAQGEQSAENKLIVEAAFARWAAGGTGFFQEVLAPDVVWTIEGSGPSAGIFRGRDALLAAIAPFTRRLAVPVRPVAYRVWVDGDHVVIHWTGEATTLDGRAYRNRYAWIFRMESGRAVEVNAFLDLAPYDAVIARVPLPRE</sequence>
<feature type="domain" description="SnoaL-like" evidence="2">
    <location>
        <begin position="41"/>
        <end position="147"/>
    </location>
</feature>
<dbReference type="InterPro" id="IPR037401">
    <property type="entry name" value="SnoaL-like"/>
</dbReference>
<proteinExistence type="predicted"/>
<dbReference type="Proteomes" id="UP000218366">
    <property type="component" value="Unassembled WGS sequence"/>
</dbReference>
<evidence type="ECO:0000313" key="3">
    <source>
        <dbReference type="EMBL" id="PCD02180.1"/>
    </source>
</evidence>
<keyword evidence="1" id="KW-0732">Signal</keyword>
<dbReference type="PANTHER" id="PTHR41252">
    <property type="entry name" value="BLR2505 PROTEIN"/>
    <property type="match status" value="1"/>
</dbReference>
<accession>A0A2A4B276</accession>
<gene>
    <name evidence="3" type="ORF">COC42_11990</name>
</gene>
<dbReference type="Pfam" id="PF12680">
    <property type="entry name" value="SnoaL_2"/>
    <property type="match status" value="1"/>
</dbReference>
<evidence type="ECO:0000259" key="2">
    <source>
        <dbReference type="Pfam" id="PF12680"/>
    </source>
</evidence>
<dbReference type="InterPro" id="IPR032710">
    <property type="entry name" value="NTF2-like_dom_sf"/>
</dbReference>
<organism evidence="3 4">
    <name type="scientific">Sphingomonas spermidinifaciens</name>
    <dbReference type="NCBI Taxonomy" id="1141889"/>
    <lineage>
        <taxon>Bacteria</taxon>
        <taxon>Pseudomonadati</taxon>
        <taxon>Pseudomonadota</taxon>
        <taxon>Alphaproteobacteria</taxon>
        <taxon>Sphingomonadales</taxon>
        <taxon>Sphingomonadaceae</taxon>
        <taxon>Sphingomonas</taxon>
    </lineage>
</organism>
<feature type="chain" id="PRO_5012019964" evidence="1">
    <location>
        <begin position="21"/>
        <end position="168"/>
    </location>
</feature>
<comment type="caution">
    <text evidence="3">The sequence shown here is derived from an EMBL/GenBank/DDBJ whole genome shotgun (WGS) entry which is preliminary data.</text>
</comment>
<dbReference type="RefSeq" id="WP_096343558.1">
    <property type="nucleotide sequence ID" value="NZ_NWMW01000002.1"/>
</dbReference>
<dbReference type="GO" id="GO:0016853">
    <property type="term" value="F:isomerase activity"/>
    <property type="evidence" value="ECO:0007669"/>
    <property type="project" value="UniProtKB-KW"/>
</dbReference>
<keyword evidence="3" id="KW-0413">Isomerase</keyword>
<dbReference type="SUPFAM" id="SSF54427">
    <property type="entry name" value="NTF2-like"/>
    <property type="match status" value="1"/>
</dbReference>
<dbReference type="EMBL" id="NWMW01000002">
    <property type="protein sequence ID" value="PCD02180.1"/>
    <property type="molecule type" value="Genomic_DNA"/>
</dbReference>
<evidence type="ECO:0000256" key="1">
    <source>
        <dbReference type="SAM" id="SignalP"/>
    </source>
</evidence>
<dbReference type="OrthoDB" id="1450423at2"/>
<dbReference type="Gene3D" id="3.10.450.50">
    <property type="match status" value="1"/>
</dbReference>
<protein>
    <submittedName>
        <fullName evidence="3">Ketosteroid isomerase</fullName>
    </submittedName>
</protein>
<feature type="signal peptide" evidence="1">
    <location>
        <begin position="1"/>
        <end position="20"/>
    </location>
</feature>